<feature type="transmembrane region" description="Helical" evidence="7">
    <location>
        <begin position="30"/>
        <end position="47"/>
    </location>
</feature>
<evidence type="ECO:0000256" key="6">
    <source>
        <dbReference type="ARBA" id="ARBA00023136"/>
    </source>
</evidence>
<evidence type="ECO:0000313" key="8">
    <source>
        <dbReference type="EMBL" id="ASJ24896.1"/>
    </source>
</evidence>
<dbReference type="RefSeq" id="WP_012697446.1">
    <property type="nucleotide sequence ID" value="NZ_CP022115.1"/>
</dbReference>
<organism evidence="8 10">
    <name type="scientific">Laribacter hongkongensis</name>
    <dbReference type="NCBI Taxonomy" id="168471"/>
    <lineage>
        <taxon>Bacteria</taxon>
        <taxon>Pseudomonadati</taxon>
        <taxon>Pseudomonadota</taxon>
        <taxon>Betaproteobacteria</taxon>
        <taxon>Neisseriales</taxon>
        <taxon>Aquaspirillaceae</taxon>
        <taxon>Laribacter</taxon>
    </lineage>
</organism>
<evidence type="ECO:0000256" key="4">
    <source>
        <dbReference type="ARBA" id="ARBA00022692"/>
    </source>
</evidence>
<comment type="subcellular location">
    <subcellularLocation>
        <location evidence="1">Cell membrane</location>
        <topology evidence="1">Multi-pass membrane protein</topology>
    </subcellularLocation>
</comment>
<dbReference type="OrthoDB" id="964123at2"/>
<dbReference type="EMBL" id="CP022115">
    <property type="protein sequence ID" value="ASJ24896.1"/>
    <property type="molecule type" value="Genomic_DNA"/>
</dbReference>
<keyword evidence="6 7" id="KW-0472">Membrane</keyword>
<dbReference type="GeneID" id="75108663"/>
<dbReference type="GO" id="GO:0005886">
    <property type="term" value="C:plasma membrane"/>
    <property type="evidence" value="ECO:0007669"/>
    <property type="project" value="UniProtKB-SubCell"/>
</dbReference>
<gene>
    <name evidence="9" type="ORF">LH440_04055</name>
    <name evidence="8" type="ORF">LHGZ1_2065</name>
</gene>
<dbReference type="Pfam" id="PF04226">
    <property type="entry name" value="Transgly_assoc"/>
    <property type="match status" value="1"/>
</dbReference>
<evidence type="ECO:0000256" key="7">
    <source>
        <dbReference type="SAM" id="Phobius"/>
    </source>
</evidence>
<accession>A0A248LKJ5</accession>
<evidence type="ECO:0000313" key="10">
    <source>
        <dbReference type="Proteomes" id="UP000197424"/>
    </source>
</evidence>
<keyword evidence="5 7" id="KW-1133">Transmembrane helix</keyword>
<reference evidence="8" key="1">
    <citation type="journal article" date="2017" name="J. Antimicrob. Chemother.">
        <title>Emergence and genomic analysis of MDR Laribacter hongkongensis strain HLGZ1 from Guangzhou, China.</title>
        <authorList>
            <person name="Wu H.K."/>
            <person name="Chen J.H."/>
            <person name="Yang L."/>
            <person name="Li A.R."/>
            <person name="Su D.H."/>
            <person name="Lin Y.P."/>
            <person name="Chen D.Q."/>
        </authorList>
    </citation>
    <scope>NUCLEOTIDE SEQUENCE</scope>
    <source>
        <strain evidence="8">HLGZ1</strain>
    </source>
</reference>
<evidence type="ECO:0000256" key="5">
    <source>
        <dbReference type="ARBA" id="ARBA00022989"/>
    </source>
</evidence>
<keyword evidence="3" id="KW-1003">Cell membrane</keyword>
<name>A0A248LKJ5_9NEIS</name>
<reference evidence="9 11" key="4">
    <citation type="submission" date="2021-10" db="EMBL/GenBank/DDBJ databases">
        <title>Whole-genome sequencing analysis of Laribacter hongkongensis: virulence gene profiles, carbohydrate-active enzyme prediction, and antimicrobial resistance characterization.</title>
        <authorList>
            <person name="Yuan P."/>
            <person name="Zhan Y."/>
            <person name="Chen D."/>
        </authorList>
    </citation>
    <scope>NUCLEOTIDE SEQUENCE [LARGE SCALE GENOMIC DNA]</scope>
    <source>
        <strain evidence="9 11">W67</strain>
    </source>
</reference>
<evidence type="ECO:0000313" key="11">
    <source>
        <dbReference type="Proteomes" id="UP001200247"/>
    </source>
</evidence>
<dbReference type="InterPro" id="IPR007341">
    <property type="entry name" value="Transgly_assoc"/>
</dbReference>
<sequence>MGWIITLIVGALIGWIASLIMKTDAQQGTIANILVGIVGSALGKWIFADLLGIGSAFAAGRFSLSGLIFGVLGAIILIYLLKLVGFYR</sequence>
<dbReference type="OMA" id="ACILIWI"/>
<feature type="transmembrane region" description="Helical" evidence="7">
    <location>
        <begin position="67"/>
        <end position="87"/>
    </location>
</feature>
<dbReference type="Proteomes" id="UP000197424">
    <property type="component" value="Chromosome"/>
</dbReference>
<dbReference type="PANTHER" id="PTHR33884">
    <property type="entry name" value="UPF0410 PROTEIN YMGE"/>
    <property type="match status" value="1"/>
</dbReference>
<evidence type="ECO:0000256" key="1">
    <source>
        <dbReference type="ARBA" id="ARBA00004651"/>
    </source>
</evidence>
<evidence type="ECO:0000313" key="9">
    <source>
        <dbReference type="EMBL" id="MCG9025082.1"/>
    </source>
</evidence>
<proteinExistence type="inferred from homology"/>
<reference evidence="10" key="2">
    <citation type="submission" date="2017-06" db="EMBL/GenBank/DDBJ databases">
        <title>Whole genome sequence of Laribacter hongkongensis LHGZ1.</title>
        <authorList>
            <person name="Chen D."/>
            <person name="Wu H."/>
            <person name="Chen J."/>
        </authorList>
    </citation>
    <scope>NUCLEOTIDE SEQUENCE [LARGE SCALE GENOMIC DNA]</scope>
    <source>
        <strain evidence="10">LHGZ1</strain>
    </source>
</reference>
<feature type="transmembrane region" description="Helical" evidence="7">
    <location>
        <begin position="6"/>
        <end position="23"/>
    </location>
</feature>
<evidence type="ECO:0000256" key="2">
    <source>
        <dbReference type="ARBA" id="ARBA00011006"/>
    </source>
</evidence>
<reference evidence="8" key="3">
    <citation type="submission" date="2017-06" db="EMBL/GenBank/DDBJ databases">
        <authorList>
            <person name="Kim H.J."/>
            <person name="Triplett B.A."/>
        </authorList>
    </citation>
    <scope>NUCLEOTIDE SEQUENCE</scope>
    <source>
        <strain evidence="8">HLGZ1</strain>
    </source>
</reference>
<keyword evidence="4 7" id="KW-0812">Transmembrane</keyword>
<evidence type="ECO:0000256" key="3">
    <source>
        <dbReference type="ARBA" id="ARBA00022475"/>
    </source>
</evidence>
<dbReference type="EMBL" id="JAJAXM010000005">
    <property type="protein sequence ID" value="MCG9025082.1"/>
    <property type="molecule type" value="Genomic_DNA"/>
</dbReference>
<comment type="similarity">
    <text evidence="2">Belongs to the UPF0410 family.</text>
</comment>
<dbReference type="AlphaFoldDB" id="A0A248LKJ5"/>
<dbReference type="Proteomes" id="UP001200247">
    <property type="component" value="Unassembled WGS sequence"/>
</dbReference>
<dbReference type="PANTHER" id="PTHR33884:SF3">
    <property type="entry name" value="UPF0410 PROTEIN YMGE"/>
    <property type="match status" value="1"/>
</dbReference>
<protein>
    <submittedName>
        <fullName evidence="9">GlsB/YeaQ/YmgE family stress response membrane protein</fullName>
    </submittedName>
    <submittedName>
        <fullName evidence="8">Transglycosylase</fullName>
    </submittedName>
</protein>